<dbReference type="InterPro" id="IPR013780">
    <property type="entry name" value="Glyco_hydro_b"/>
</dbReference>
<dbReference type="PANTHER" id="PTHR36447:SF2">
    <property type="entry name" value="BETA-GALACTOSIDASE YESZ"/>
    <property type="match status" value="1"/>
</dbReference>
<dbReference type="PANTHER" id="PTHR36447">
    <property type="entry name" value="BETA-GALACTOSIDASE GANA"/>
    <property type="match status" value="1"/>
</dbReference>
<feature type="domain" description="Glycoside hydrolase family 42 N-terminal" evidence="12">
    <location>
        <begin position="6"/>
        <end position="383"/>
    </location>
</feature>
<name>A0A9D1SFN9_9FIRM</name>
<evidence type="ECO:0000313" key="15">
    <source>
        <dbReference type="EMBL" id="HIU58446.1"/>
    </source>
</evidence>
<keyword evidence="4 11" id="KW-0479">Metal-binding</keyword>
<feature type="active site" description="Proton donor" evidence="9">
    <location>
        <position position="141"/>
    </location>
</feature>
<dbReference type="Gene3D" id="3.20.20.80">
    <property type="entry name" value="Glycosidases"/>
    <property type="match status" value="1"/>
</dbReference>
<gene>
    <name evidence="15" type="ORF">IAA61_11630</name>
</gene>
<keyword evidence="7 8" id="KW-0326">Glycosidase</keyword>
<evidence type="ECO:0000256" key="9">
    <source>
        <dbReference type="PIRSR" id="PIRSR001084-1"/>
    </source>
</evidence>
<feature type="binding site" evidence="11">
    <location>
        <position position="106"/>
    </location>
    <ligand>
        <name>Zn(2+)</name>
        <dbReference type="ChEBI" id="CHEBI:29105"/>
    </ligand>
</feature>
<sequence length="654" mass="75225">MYFGVDYYPEHWDKSEWGEHIKLMKKANFNIVRIAEFAWGRLEPREDEFDFLWLDEIMEKLHEAGIKVILGTPTAAPPKWLVNKYDVLMRDRYGRKRGYGSRRECCSNSPDYRRRADIITEKMAERYGKHPAVAAWQIDNEFGCHASTRCYCENCRREFASALSKKYGSIGELNRRWGTVFWSQEYEDFDDVILPGYTSCEPENAQQWSHNPSLDMDFYRFSSDSWVRFEKSQADIIRKYSDRPITHNFMGHFSDIDYYKLAEPLDFVSWDNYVDNQWNHETYENSAMAHEIMRGAKNKNFWVMEEQAGPAGWDKFGGTPRPGQIRLWTYQAIAHGCDGMVYFRFKSAPFGMEQYWLGVIDYDGIPRRRYFEIQKTGEEIKRLASKFEGAVSETDVLIVKSYENTWSSKIKRNTENFDYRGILYDYYAANLAVGTDPACGPITAVSGGCKAVYAPAYSIVTDEEARILENYVSNGGTLVLTYRSGIRDEDNNMLRTTPPGALRLLTGIRLEEFDSSPVEVGVSDGFGRSRVWRDIISTETAHAIAVYEDEFYKGSPAVTVNTFGKGRVIYVACDLSGEGLLKLVRYITEQSGARYIEHPEGTEVIRRRAADGSEYTMLLNHNDKSVKTELRGVSLFDGSEFDGTLEPYGVEIIE</sequence>
<dbReference type="Pfam" id="PF08533">
    <property type="entry name" value="Glyco_hydro_42C"/>
    <property type="match status" value="1"/>
</dbReference>
<evidence type="ECO:0000256" key="6">
    <source>
        <dbReference type="ARBA" id="ARBA00022833"/>
    </source>
</evidence>
<evidence type="ECO:0000313" key="16">
    <source>
        <dbReference type="Proteomes" id="UP000824109"/>
    </source>
</evidence>
<evidence type="ECO:0000256" key="2">
    <source>
        <dbReference type="ARBA" id="ARBA00005940"/>
    </source>
</evidence>
<evidence type="ECO:0000256" key="4">
    <source>
        <dbReference type="ARBA" id="ARBA00022723"/>
    </source>
</evidence>
<evidence type="ECO:0000256" key="3">
    <source>
        <dbReference type="ARBA" id="ARBA00012756"/>
    </source>
</evidence>
<reference evidence="15" key="2">
    <citation type="journal article" date="2021" name="PeerJ">
        <title>Extensive microbial diversity within the chicken gut microbiome revealed by metagenomics and culture.</title>
        <authorList>
            <person name="Gilroy R."/>
            <person name="Ravi A."/>
            <person name="Getino M."/>
            <person name="Pursley I."/>
            <person name="Horton D.L."/>
            <person name="Alikhan N.F."/>
            <person name="Baker D."/>
            <person name="Gharbi K."/>
            <person name="Hall N."/>
            <person name="Watson M."/>
            <person name="Adriaenssens E.M."/>
            <person name="Foster-Nyarko E."/>
            <person name="Jarju S."/>
            <person name="Secka A."/>
            <person name="Antonio M."/>
            <person name="Oren A."/>
            <person name="Chaudhuri R.R."/>
            <person name="La Ragione R."/>
            <person name="Hildebrand F."/>
            <person name="Pallen M.J."/>
        </authorList>
    </citation>
    <scope>NUCLEOTIDE SEQUENCE</scope>
    <source>
        <strain evidence="15">USAMLcec3-3695</strain>
    </source>
</reference>
<dbReference type="InterPro" id="IPR013529">
    <property type="entry name" value="Glyco_hydro_42_N"/>
</dbReference>
<dbReference type="InterPro" id="IPR013738">
    <property type="entry name" value="Beta_galactosidase_Trimer"/>
</dbReference>
<evidence type="ECO:0000256" key="8">
    <source>
        <dbReference type="PIRNR" id="PIRNR001084"/>
    </source>
</evidence>
<dbReference type="PIRSF" id="PIRSF001084">
    <property type="entry name" value="B-galactosidase"/>
    <property type="match status" value="1"/>
</dbReference>
<evidence type="ECO:0000259" key="13">
    <source>
        <dbReference type="Pfam" id="PF08532"/>
    </source>
</evidence>
<dbReference type="InterPro" id="IPR003476">
    <property type="entry name" value="Glyco_hydro_42"/>
</dbReference>
<dbReference type="GO" id="GO:0046872">
    <property type="term" value="F:metal ion binding"/>
    <property type="evidence" value="ECO:0007669"/>
    <property type="project" value="UniProtKB-KW"/>
</dbReference>
<dbReference type="EMBL" id="DVNB01000123">
    <property type="protein sequence ID" value="HIU58446.1"/>
    <property type="molecule type" value="Genomic_DNA"/>
</dbReference>
<dbReference type="GO" id="GO:0006012">
    <property type="term" value="P:galactose metabolic process"/>
    <property type="evidence" value="ECO:0007669"/>
    <property type="project" value="InterPro"/>
</dbReference>
<dbReference type="AlphaFoldDB" id="A0A9D1SFN9"/>
<dbReference type="CDD" id="cd03143">
    <property type="entry name" value="A4_beta-galactosidase_middle_domain"/>
    <property type="match status" value="1"/>
</dbReference>
<evidence type="ECO:0000256" key="5">
    <source>
        <dbReference type="ARBA" id="ARBA00022801"/>
    </source>
</evidence>
<dbReference type="Proteomes" id="UP000824109">
    <property type="component" value="Unassembled WGS sequence"/>
</dbReference>
<proteinExistence type="inferred from homology"/>
<accession>A0A9D1SFN9</accession>
<dbReference type="SUPFAM" id="SSF52317">
    <property type="entry name" value="Class I glutamine amidotransferase-like"/>
    <property type="match status" value="1"/>
</dbReference>
<dbReference type="Pfam" id="PF02449">
    <property type="entry name" value="Glyco_hydro_42"/>
    <property type="match status" value="1"/>
</dbReference>
<evidence type="ECO:0000259" key="12">
    <source>
        <dbReference type="Pfam" id="PF02449"/>
    </source>
</evidence>
<dbReference type="EC" id="3.2.1.23" evidence="3 8"/>
<keyword evidence="5 8" id="KW-0378">Hydrolase</keyword>
<organism evidence="15 16">
    <name type="scientific">Candidatus Ornithomonoglobus merdipullorum</name>
    <dbReference type="NCBI Taxonomy" id="2840895"/>
    <lineage>
        <taxon>Bacteria</taxon>
        <taxon>Bacillati</taxon>
        <taxon>Bacillota</taxon>
        <taxon>Clostridia</taxon>
        <taxon>Candidatus Ornithomonoglobus</taxon>
    </lineage>
</organism>
<evidence type="ECO:0000256" key="7">
    <source>
        <dbReference type="ARBA" id="ARBA00023295"/>
    </source>
</evidence>
<feature type="binding site" evidence="10">
    <location>
        <position position="102"/>
    </location>
    <ligand>
        <name>substrate</name>
    </ligand>
</feature>
<evidence type="ECO:0000256" key="1">
    <source>
        <dbReference type="ARBA" id="ARBA00001412"/>
    </source>
</evidence>
<feature type="active site" description="Nucleophile" evidence="9">
    <location>
        <position position="305"/>
    </location>
</feature>
<feature type="binding site" evidence="10">
    <location>
        <position position="313"/>
    </location>
    <ligand>
        <name>substrate</name>
    </ligand>
</feature>
<comment type="similarity">
    <text evidence="2 8">Belongs to the glycosyl hydrolase 42 family.</text>
</comment>
<feature type="binding site" evidence="11">
    <location>
        <position position="150"/>
    </location>
    <ligand>
        <name>Zn(2+)</name>
        <dbReference type="ChEBI" id="CHEBI:29105"/>
    </ligand>
</feature>
<feature type="domain" description="Beta-galactosidase trimerisation" evidence="13">
    <location>
        <begin position="396"/>
        <end position="590"/>
    </location>
</feature>
<feature type="binding site" evidence="11">
    <location>
        <position position="155"/>
    </location>
    <ligand>
        <name>Zn(2+)</name>
        <dbReference type="ChEBI" id="CHEBI:29105"/>
    </ligand>
</feature>
<feature type="domain" description="Beta-galactosidase C-terminal" evidence="14">
    <location>
        <begin position="601"/>
        <end position="653"/>
    </location>
</feature>
<reference evidence="15" key="1">
    <citation type="submission" date="2020-10" db="EMBL/GenBank/DDBJ databases">
        <authorList>
            <person name="Gilroy R."/>
        </authorList>
    </citation>
    <scope>NUCLEOTIDE SEQUENCE</scope>
    <source>
        <strain evidence="15">USAMLcec3-3695</strain>
    </source>
</reference>
<dbReference type="InterPro" id="IPR017853">
    <property type="entry name" value="GH"/>
</dbReference>
<dbReference type="SUPFAM" id="SSF51445">
    <property type="entry name" value="(Trans)glycosidases"/>
    <property type="match status" value="1"/>
</dbReference>
<comment type="catalytic activity">
    <reaction evidence="1 8">
        <text>Hydrolysis of terminal non-reducing beta-D-galactose residues in beta-D-galactosides.</text>
        <dbReference type="EC" id="3.2.1.23"/>
    </reaction>
</comment>
<protein>
    <recommendedName>
        <fullName evidence="3 8">Beta-galactosidase</fullName>
        <shortName evidence="8">Beta-gal</shortName>
        <ecNumber evidence="3 8">3.2.1.23</ecNumber>
    </recommendedName>
</protein>
<evidence type="ECO:0000256" key="10">
    <source>
        <dbReference type="PIRSR" id="PIRSR001084-2"/>
    </source>
</evidence>
<dbReference type="Gene3D" id="2.60.40.1180">
    <property type="entry name" value="Golgi alpha-mannosidase II"/>
    <property type="match status" value="1"/>
</dbReference>
<evidence type="ECO:0000259" key="14">
    <source>
        <dbReference type="Pfam" id="PF08533"/>
    </source>
</evidence>
<evidence type="ECO:0000256" key="11">
    <source>
        <dbReference type="PIRSR" id="PIRSR001084-3"/>
    </source>
</evidence>
<dbReference type="InterPro" id="IPR029062">
    <property type="entry name" value="Class_I_gatase-like"/>
</dbReference>
<dbReference type="InterPro" id="IPR013739">
    <property type="entry name" value="Beta_galactosidase_C"/>
</dbReference>
<dbReference type="Gene3D" id="3.40.50.880">
    <property type="match status" value="1"/>
</dbReference>
<dbReference type="GO" id="GO:0004565">
    <property type="term" value="F:beta-galactosidase activity"/>
    <property type="evidence" value="ECO:0007669"/>
    <property type="project" value="UniProtKB-EC"/>
</dbReference>
<dbReference type="Pfam" id="PF08532">
    <property type="entry name" value="Glyco_hydro_42M"/>
    <property type="match status" value="1"/>
</dbReference>
<feature type="binding site" evidence="10">
    <location>
        <position position="140"/>
    </location>
    <ligand>
        <name>substrate</name>
    </ligand>
</feature>
<dbReference type="GO" id="GO:0009341">
    <property type="term" value="C:beta-galactosidase complex"/>
    <property type="evidence" value="ECO:0007669"/>
    <property type="project" value="InterPro"/>
</dbReference>
<keyword evidence="6 11" id="KW-0862">Zinc</keyword>
<feature type="binding site" evidence="11">
    <location>
        <position position="152"/>
    </location>
    <ligand>
        <name>Zn(2+)</name>
        <dbReference type="ChEBI" id="CHEBI:29105"/>
    </ligand>
</feature>
<comment type="caution">
    <text evidence="15">The sequence shown here is derived from an EMBL/GenBank/DDBJ whole genome shotgun (WGS) entry which is preliminary data.</text>
</comment>